<evidence type="ECO:0000256" key="1">
    <source>
        <dbReference type="ARBA" id="ARBA00010364"/>
    </source>
</evidence>
<comment type="similarity">
    <text evidence="1">Belongs to the UPF0235 family.</text>
</comment>
<dbReference type="SMART" id="SM01152">
    <property type="entry name" value="DUF167"/>
    <property type="match status" value="1"/>
</dbReference>
<evidence type="ECO:0000313" key="3">
    <source>
        <dbReference type="Proteomes" id="UP000326565"/>
    </source>
</evidence>
<dbReference type="HAMAP" id="MF_00634">
    <property type="entry name" value="UPF0235"/>
    <property type="match status" value="1"/>
</dbReference>
<sequence length="130" mass="14273">MSNSPQLFRLVQLTTTKPRNLKQLSPKYNLQISCNVKPSASANREGIIAVGPEEVDVCVAAVPRDGEANAAVSRLFAQVLKVPKSTVDVIRGLKSRDKTLCVSDLDIGPEGDEKYLQQLRQKLEDAIIKK</sequence>
<dbReference type="EMBL" id="ML732158">
    <property type="protein sequence ID" value="KAB8078400.1"/>
    <property type="molecule type" value="Genomic_DNA"/>
</dbReference>
<accession>A0A5N5XH73</accession>
<dbReference type="Pfam" id="PF02594">
    <property type="entry name" value="DUF167"/>
    <property type="match status" value="1"/>
</dbReference>
<dbReference type="PANTHER" id="PTHR13420">
    <property type="entry name" value="UPF0235 PROTEIN C15ORF40"/>
    <property type="match status" value="1"/>
</dbReference>
<organism evidence="2 3">
    <name type="scientific">Aspergillus leporis</name>
    <dbReference type="NCBI Taxonomy" id="41062"/>
    <lineage>
        <taxon>Eukaryota</taxon>
        <taxon>Fungi</taxon>
        <taxon>Dikarya</taxon>
        <taxon>Ascomycota</taxon>
        <taxon>Pezizomycotina</taxon>
        <taxon>Eurotiomycetes</taxon>
        <taxon>Eurotiomycetidae</taxon>
        <taxon>Eurotiales</taxon>
        <taxon>Aspergillaceae</taxon>
        <taxon>Aspergillus</taxon>
        <taxon>Aspergillus subgen. Circumdati</taxon>
    </lineage>
</organism>
<dbReference type="OrthoDB" id="244097at2759"/>
<dbReference type="Gene3D" id="3.30.1200.10">
    <property type="entry name" value="YggU-like"/>
    <property type="match status" value="1"/>
</dbReference>
<reference evidence="2 3" key="1">
    <citation type="submission" date="2019-04" db="EMBL/GenBank/DDBJ databases">
        <title>Friends and foes A comparative genomics study of 23 Aspergillus species from section Flavi.</title>
        <authorList>
            <consortium name="DOE Joint Genome Institute"/>
            <person name="Kjaerbolling I."/>
            <person name="Vesth T."/>
            <person name="Frisvad J.C."/>
            <person name="Nybo J.L."/>
            <person name="Theobald S."/>
            <person name="Kildgaard S."/>
            <person name="Isbrandt T."/>
            <person name="Kuo A."/>
            <person name="Sato A."/>
            <person name="Lyhne E.K."/>
            <person name="Kogle M.E."/>
            <person name="Wiebenga A."/>
            <person name="Kun R.S."/>
            <person name="Lubbers R.J."/>
            <person name="Makela M.R."/>
            <person name="Barry K."/>
            <person name="Chovatia M."/>
            <person name="Clum A."/>
            <person name="Daum C."/>
            <person name="Haridas S."/>
            <person name="He G."/>
            <person name="LaButti K."/>
            <person name="Lipzen A."/>
            <person name="Mondo S."/>
            <person name="Riley R."/>
            <person name="Salamov A."/>
            <person name="Simmons B.A."/>
            <person name="Magnuson J.K."/>
            <person name="Henrissat B."/>
            <person name="Mortensen U.H."/>
            <person name="Larsen T.O."/>
            <person name="Devries R.P."/>
            <person name="Grigoriev I.V."/>
            <person name="Machida M."/>
            <person name="Baker S.E."/>
            <person name="Andersen M.R."/>
        </authorList>
    </citation>
    <scope>NUCLEOTIDE SEQUENCE [LARGE SCALE GENOMIC DNA]</scope>
    <source>
        <strain evidence="2 3">CBS 151.66</strain>
    </source>
</reference>
<dbReference type="InterPro" id="IPR036591">
    <property type="entry name" value="YggU-like_sf"/>
</dbReference>
<dbReference type="InterPro" id="IPR003746">
    <property type="entry name" value="DUF167"/>
</dbReference>
<evidence type="ECO:0008006" key="4">
    <source>
        <dbReference type="Google" id="ProtNLM"/>
    </source>
</evidence>
<dbReference type="AlphaFoldDB" id="A0A5N5XH73"/>
<keyword evidence="3" id="KW-1185">Reference proteome</keyword>
<protein>
    <recommendedName>
        <fullName evidence="4">DUF167 domain protein</fullName>
    </recommendedName>
</protein>
<dbReference type="SUPFAM" id="SSF69786">
    <property type="entry name" value="YggU-like"/>
    <property type="match status" value="1"/>
</dbReference>
<dbReference type="GO" id="GO:0005737">
    <property type="term" value="C:cytoplasm"/>
    <property type="evidence" value="ECO:0007669"/>
    <property type="project" value="TreeGrafter"/>
</dbReference>
<gene>
    <name evidence="2" type="ORF">BDV29DRAFT_166301</name>
</gene>
<dbReference type="NCBIfam" id="TIGR00251">
    <property type="entry name" value="DUF167 family protein"/>
    <property type="match status" value="1"/>
</dbReference>
<name>A0A5N5XH73_9EURO</name>
<proteinExistence type="inferred from homology"/>
<evidence type="ECO:0000313" key="2">
    <source>
        <dbReference type="EMBL" id="KAB8078400.1"/>
    </source>
</evidence>
<dbReference type="PANTHER" id="PTHR13420:SF7">
    <property type="entry name" value="UPF0235 PROTEIN C15ORF40"/>
    <property type="match status" value="1"/>
</dbReference>
<dbReference type="Proteomes" id="UP000326565">
    <property type="component" value="Unassembled WGS sequence"/>
</dbReference>